<dbReference type="AlphaFoldDB" id="A0A392SCF4"/>
<keyword evidence="3 5" id="KW-0221">Differentiation</keyword>
<evidence type="ECO:0000256" key="4">
    <source>
        <dbReference type="ARBA" id="ARBA00023089"/>
    </source>
</evidence>
<dbReference type="PANTHER" id="PTHR31791:SF4">
    <property type="entry name" value="FRIGIDA-LIKE PROTEIN 3"/>
    <property type="match status" value="1"/>
</dbReference>
<dbReference type="Pfam" id="PF07899">
    <property type="entry name" value="Frigida"/>
    <property type="match status" value="1"/>
</dbReference>
<dbReference type="GO" id="GO:0009908">
    <property type="term" value="P:flower development"/>
    <property type="evidence" value="ECO:0007669"/>
    <property type="project" value="UniProtKB-KW"/>
</dbReference>
<keyword evidence="4 5" id="KW-0287">Flowering</keyword>
<sequence length="95" mass="10508">MEVSSQDIKKDANLLGLRRTCIMLMECLSDFLSNSARVSNLVSKDIKERAKAVAEEWKPKLDALDMDASNGNSLEAHAFLQLLASFDIASGFDEE</sequence>
<dbReference type="PANTHER" id="PTHR31791">
    <property type="entry name" value="FRIGIDA-LIKE PROTEIN 3-RELATED"/>
    <property type="match status" value="1"/>
</dbReference>
<organism evidence="6 7">
    <name type="scientific">Trifolium medium</name>
    <dbReference type="NCBI Taxonomy" id="97028"/>
    <lineage>
        <taxon>Eukaryota</taxon>
        <taxon>Viridiplantae</taxon>
        <taxon>Streptophyta</taxon>
        <taxon>Embryophyta</taxon>
        <taxon>Tracheophyta</taxon>
        <taxon>Spermatophyta</taxon>
        <taxon>Magnoliopsida</taxon>
        <taxon>eudicotyledons</taxon>
        <taxon>Gunneridae</taxon>
        <taxon>Pentapetalae</taxon>
        <taxon>rosids</taxon>
        <taxon>fabids</taxon>
        <taxon>Fabales</taxon>
        <taxon>Fabaceae</taxon>
        <taxon>Papilionoideae</taxon>
        <taxon>50 kb inversion clade</taxon>
        <taxon>NPAAA clade</taxon>
        <taxon>Hologalegina</taxon>
        <taxon>IRL clade</taxon>
        <taxon>Trifolieae</taxon>
        <taxon>Trifolium</taxon>
    </lineage>
</organism>
<proteinExistence type="inferred from homology"/>
<evidence type="ECO:0000256" key="1">
    <source>
        <dbReference type="ARBA" id="ARBA00008956"/>
    </source>
</evidence>
<accession>A0A392SCF4</accession>
<evidence type="ECO:0000256" key="5">
    <source>
        <dbReference type="RuleBase" id="RU364012"/>
    </source>
</evidence>
<dbReference type="InterPro" id="IPR012474">
    <property type="entry name" value="Frigida"/>
</dbReference>
<dbReference type="Proteomes" id="UP000265520">
    <property type="component" value="Unassembled WGS sequence"/>
</dbReference>
<comment type="caution">
    <text evidence="6">The sequence shown here is derived from an EMBL/GenBank/DDBJ whole genome shotgun (WGS) entry which is preliminary data.</text>
</comment>
<keyword evidence="7" id="KW-1185">Reference proteome</keyword>
<name>A0A392SCF4_9FABA</name>
<dbReference type="EMBL" id="LXQA010353019">
    <property type="protein sequence ID" value="MCI46122.1"/>
    <property type="molecule type" value="Genomic_DNA"/>
</dbReference>
<feature type="non-terminal residue" evidence="6">
    <location>
        <position position="95"/>
    </location>
</feature>
<evidence type="ECO:0000313" key="7">
    <source>
        <dbReference type="Proteomes" id="UP000265520"/>
    </source>
</evidence>
<protein>
    <recommendedName>
        <fullName evidence="5">FRIGIDA-like protein</fullName>
    </recommendedName>
</protein>
<evidence type="ECO:0000256" key="2">
    <source>
        <dbReference type="ARBA" id="ARBA00022473"/>
    </source>
</evidence>
<reference evidence="6 7" key="1">
    <citation type="journal article" date="2018" name="Front. Plant Sci.">
        <title>Red Clover (Trifolium pratense) and Zigzag Clover (T. medium) - A Picture of Genomic Similarities and Differences.</title>
        <authorList>
            <person name="Dluhosova J."/>
            <person name="Istvanek J."/>
            <person name="Nedelnik J."/>
            <person name="Repkova J."/>
        </authorList>
    </citation>
    <scope>NUCLEOTIDE SEQUENCE [LARGE SCALE GENOMIC DNA]</scope>
    <source>
        <strain evidence="7">cv. 10/8</strain>
        <tissue evidence="6">Leaf</tissue>
    </source>
</reference>
<evidence type="ECO:0000313" key="6">
    <source>
        <dbReference type="EMBL" id="MCI46122.1"/>
    </source>
</evidence>
<evidence type="ECO:0000256" key="3">
    <source>
        <dbReference type="ARBA" id="ARBA00022782"/>
    </source>
</evidence>
<keyword evidence="2 5" id="KW-0217">Developmental protein</keyword>
<dbReference type="GO" id="GO:0030154">
    <property type="term" value="P:cell differentiation"/>
    <property type="evidence" value="ECO:0007669"/>
    <property type="project" value="UniProtKB-KW"/>
</dbReference>
<comment type="similarity">
    <text evidence="1 5">Belongs to the Frigida family.</text>
</comment>